<dbReference type="FunFam" id="3.80.10.10:FF:000095">
    <property type="entry name" value="LRR receptor-like serine/threonine-protein kinase GSO1"/>
    <property type="match status" value="1"/>
</dbReference>
<name>A0A8T0VXR6_PANVG</name>
<feature type="transmembrane region" description="Helical" evidence="12">
    <location>
        <begin position="894"/>
        <end position="917"/>
    </location>
</feature>
<keyword evidence="7 13" id="KW-0732">Signal</keyword>
<organism evidence="15 16">
    <name type="scientific">Panicum virgatum</name>
    <name type="common">Blackwell switchgrass</name>
    <dbReference type="NCBI Taxonomy" id="38727"/>
    <lineage>
        <taxon>Eukaryota</taxon>
        <taxon>Viridiplantae</taxon>
        <taxon>Streptophyta</taxon>
        <taxon>Embryophyta</taxon>
        <taxon>Tracheophyta</taxon>
        <taxon>Spermatophyta</taxon>
        <taxon>Magnoliopsida</taxon>
        <taxon>Liliopsida</taxon>
        <taxon>Poales</taxon>
        <taxon>Poaceae</taxon>
        <taxon>PACMAD clade</taxon>
        <taxon>Panicoideae</taxon>
        <taxon>Panicodae</taxon>
        <taxon>Paniceae</taxon>
        <taxon>Panicinae</taxon>
        <taxon>Panicum</taxon>
        <taxon>Panicum sect. Hiantes</taxon>
    </lineage>
</organism>
<dbReference type="EMBL" id="CM029040">
    <property type="protein sequence ID" value="KAG2636159.1"/>
    <property type="molecule type" value="Genomic_DNA"/>
</dbReference>
<evidence type="ECO:0000256" key="2">
    <source>
        <dbReference type="ARBA" id="ARBA00009592"/>
    </source>
</evidence>
<dbReference type="InterPro" id="IPR003591">
    <property type="entry name" value="Leu-rich_rpt_typical-subtyp"/>
</dbReference>
<evidence type="ECO:0000256" key="1">
    <source>
        <dbReference type="ARBA" id="ARBA00004251"/>
    </source>
</evidence>
<evidence type="ECO:0000256" key="7">
    <source>
        <dbReference type="ARBA" id="ARBA00022729"/>
    </source>
</evidence>
<dbReference type="FunFam" id="3.80.10.10:FF:000649">
    <property type="entry name" value="Leucine Rich Repeat family protein"/>
    <property type="match status" value="1"/>
</dbReference>
<evidence type="ECO:0000256" key="13">
    <source>
        <dbReference type="SAM" id="SignalP"/>
    </source>
</evidence>
<evidence type="ECO:0000256" key="12">
    <source>
        <dbReference type="SAM" id="Phobius"/>
    </source>
</evidence>
<evidence type="ECO:0000256" key="8">
    <source>
        <dbReference type="ARBA" id="ARBA00022737"/>
    </source>
</evidence>
<dbReference type="Pfam" id="PF00560">
    <property type="entry name" value="LRR_1"/>
    <property type="match status" value="11"/>
</dbReference>
<dbReference type="InterPro" id="IPR013210">
    <property type="entry name" value="LRR_N_plant-typ"/>
</dbReference>
<reference evidence="15" key="1">
    <citation type="submission" date="2020-05" db="EMBL/GenBank/DDBJ databases">
        <title>WGS assembly of Panicum virgatum.</title>
        <authorList>
            <person name="Lovell J.T."/>
            <person name="Jenkins J."/>
            <person name="Shu S."/>
            <person name="Juenger T.E."/>
            <person name="Schmutz J."/>
        </authorList>
    </citation>
    <scope>NUCLEOTIDE SEQUENCE</scope>
    <source>
        <strain evidence="15">AP13</strain>
    </source>
</reference>
<dbReference type="SUPFAM" id="SSF52058">
    <property type="entry name" value="L domain-like"/>
    <property type="match status" value="3"/>
</dbReference>
<evidence type="ECO:0000256" key="5">
    <source>
        <dbReference type="ARBA" id="ARBA00022626"/>
    </source>
</evidence>
<proteinExistence type="inferred from homology"/>
<dbReference type="PRINTS" id="PR00019">
    <property type="entry name" value="LEURICHRPT"/>
</dbReference>
<dbReference type="FunFam" id="3.80.10.10:FF:000129">
    <property type="entry name" value="Leucine-rich repeat receptor-like kinase"/>
    <property type="match status" value="1"/>
</dbReference>
<evidence type="ECO:0000313" key="16">
    <source>
        <dbReference type="Proteomes" id="UP000823388"/>
    </source>
</evidence>
<evidence type="ECO:0000256" key="4">
    <source>
        <dbReference type="ARBA" id="ARBA00022614"/>
    </source>
</evidence>
<keyword evidence="6 12" id="KW-0812">Transmembrane</keyword>
<dbReference type="GO" id="GO:0009742">
    <property type="term" value="P:brassinosteroid mediated signaling pathway"/>
    <property type="evidence" value="ECO:0007669"/>
    <property type="project" value="UniProtKB-KW"/>
</dbReference>
<protein>
    <recommendedName>
        <fullName evidence="14">Leucine-rich repeat-containing N-terminal plant-type domain-containing protein</fullName>
    </recommendedName>
</protein>
<keyword evidence="16" id="KW-1185">Reference proteome</keyword>
<sequence length="955" mass="107085">MAGYSRFLVQETLIVLCLLLSSTPAATSVDSSTLNRSCIADERAALLSVKASLLDPNNYLSSWQGEDCCSWKGVRCSAKTGHVVKLNLRGMNSEKIGGEISYSLVNLQQLRYLDLSYNDFFGVQIPEFLGSMSSLRYLNLSYTLLYGRIPPQLGNLTKLIYLDLRCWYFYNPRYNLPFSVDLGWLSQLSSLKHLDMSYVNLTTAVDWVHEINRLPTLKELNLKDSGLRITVPSLRQFNLTALDVLDISFNSFDTSIAPNWFWNATSLTVLNLQSCYFYGPIPNEVGKMTSLEQVSFQKNNLMATMIPPSFKNLCNLTLLDLESSNTTGDITELMEGLPNCRWNKLQILDLSLNNISGELPNQLGTLSNLIYLALSGNSLTGKIPSWVWDLRKLILLELRGNKISGVVNEDHLNSLADLELLGLGSTQLQIKIRPDWIPPFKVQAVLLESLQLGPEFPSWLKSQTSIKILGMANTSINAIPDWFWVVFSKADILDLRYNQISGTLPATLEFMAAYTLLLSNNRFSGAIPKFPRNISYIDISSNSLSGTLPSDFQVPQLTGLFLNNNSISGTIPFWLCSLEKLLVLDLSTNMLTGEVPNCQEDSYPYKNNLVTVNLNNNNLSGEFPSAFRNFPDVIFLDLSYNKFSGKLPVWIWEKMPILALLRLRSNRFYGHIPSELAMSKELQFLDLAYNKLSGSIPHSIVNLSAMARNSGYSEILQRSIAGLFGAHLYNSMFYLISFRETVSVFTKGQQLEFSSQLRYMVFLDLSCNNLTGEIPQDIGALIVLKAFNLSWNQLSGEIPVSIGQLKELESLDLSNNGLSGEIPSSMSALTYLSTMNLSYNHLSGKIPTGNQFETFNASVYMGNIGLCGRPLTGSCPGNSSSQDTHGNHLDLGHISLYLAMIIGFVLNLWVVFCVMLFKTSWRIAYFRFVDELYDKIYVTVAVRFAIWKRKYGIRS</sequence>
<dbReference type="InterPro" id="IPR046956">
    <property type="entry name" value="RLP23-like"/>
</dbReference>
<dbReference type="Pfam" id="PF13855">
    <property type="entry name" value="LRR_8"/>
    <property type="match status" value="1"/>
</dbReference>
<keyword evidence="9 12" id="KW-1133">Transmembrane helix</keyword>
<dbReference type="OrthoDB" id="749832at2759"/>
<dbReference type="SMART" id="SM00369">
    <property type="entry name" value="LRR_TYP"/>
    <property type="match status" value="7"/>
</dbReference>
<dbReference type="PANTHER" id="PTHR48063">
    <property type="entry name" value="LRR RECEPTOR-LIKE KINASE"/>
    <property type="match status" value="1"/>
</dbReference>
<comment type="caution">
    <text evidence="15">The sequence shown here is derived from an EMBL/GenBank/DDBJ whole genome shotgun (WGS) entry which is preliminary data.</text>
</comment>
<evidence type="ECO:0000256" key="6">
    <source>
        <dbReference type="ARBA" id="ARBA00022692"/>
    </source>
</evidence>
<evidence type="ECO:0000256" key="3">
    <source>
        <dbReference type="ARBA" id="ARBA00022475"/>
    </source>
</evidence>
<dbReference type="Gene3D" id="3.80.10.10">
    <property type="entry name" value="Ribonuclease Inhibitor"/>
    <property type="match status" value="4"/>
</dbReference>
<dbReference type="InterPro" id="IPR032675">
    <property type="entry name" value="LRR_dom_sf"/>
</dbReference>
<evidence type="ECO:0000313" key="15">
    <source>
        <dbReference type="EMBL" id="KAG2636159.1"/>
    </source>
</evidence>
<gene>
    <name evidence="15" type="ORF">PVAP13_2NG428200</name>
</gene>
<dbReference type="Proteomes" id="UP000823388">
    <property type="component" value="Chromosome 2N"/>
</dbReference>
<dbReference type="GO" id="GO:0005886">
    <property type="term" value="C:plasma membrane"/>
    <property type="evidence" value="ECO:0007669"/>
    <property type="project" value="UniProtKB-SubCell"/>
</dbReference>
<dbReference type="Pfam" id="PF08263">
    <property type="entry name" value="LRRNT_2"/>
    <property type="match status" value="1"/>
</dbReference>
<evidence type="ECO:0000256" key="9">
    <source>
        <dbReference type="ARBA" id="ARBA00022989"/>
    </source>
</evidence>
<accession>A0A8T0VXR6</accession>
<evidence type="ECO:0000259" key="14">
    <source>
        <dbReference type="Pfam" id="PF08263"/>
    </source>
</evidence>
<dbReference type="InterPro" id="IPR001611">
    <property type="entry name" value="Leu-rich_rpt"/>
</dbReference>
<comment type="subcellular location">
    <subcellularLocation>
        <location evidence="1">Cell membrane</location>
        <topology evidence="1">Single-pass type I membrane protein</topology>
    </subcellularLocation>
</comment>
<comment type="similarity">
    <text evidence="2">Belongs to the RLP family.</text>
</comment>
<feature type="domain" description="Leucine-rich repeat-containing N-terminal plant-type" evidence="14">
    <location>
        <begin position="40"/>
        <end position="77"/>
    </location>
</feature>
<keyword evidence="4" id="KW-0433">Leucine-rich repeat</keyword>
<dbReference type="AlphaFoldDB" id="A0A8T0VXR6"/>
<keyword evidence="3" id="KW-1003">Cell membrane</keyword>
<feature type="signal peptide" evidence="13">
    <location>
        <begin position="1"/>
        <end position="28"/>
    </location>
</feature>
<keyword evidence="10 12" id="KW-0472">Membrane</keyword>
<evidence type="ECO:0000256" key="10">
    <source>
        <dbReference type="ARBA" id="ARBA00023136"/>
    </source>
</evidence>
<dbReference type="FunFam" id="3.80.10.10:FF:000111">
    <property type="entry name" value="LRR receptor-like serine/threonine-protein kinase ERECTA"/>
    <property type="match status" value="1"/>
</dbReference>
<evidence type="ECO:0000256" key="11">
    <source>
        <dbReference type="ARBA" id="ARBA00023180"/>
    </source>
</evidence>
<dbReference type="PANTHER" id="PTHR48063:SF45">
    <property type="entry name" value="LEUCINE-RICH REPEAT-CONTAINING N-TERMINAL PLANT-TYPE DOMAIN-CONTAINING PROTEIN"/>
    <property type="match status" value="1"/>
</dbReference>
<keyword evidence="5" id="KW-1070">Brassinosteroid signaling pathway</keyword>
<feature type="chain" id="PRO_5035751318" description="Leucine-rich repeat-containing N-terminal plant-type domain-containing protein" evidence="13">
    <location>
        <begin position="29"/>
        <end position="955"/>
    </location>
</feature>
<keyword evidence="8" id="KW-0677">Repeat</keyword>
<keyword evidence="11" id="KW-0325">Glycoprotein</keyword>